<evidence type="ECO:0000313" key="1">
    <source>
        <dbReference type="EMBL" id="TYC18448.1"/>
    </source>
</evidence>
<comment type="caution">
    <text evidence="1">The sequence shown here is derived from an EMBL/GenBank/DDBJ whole genome shotgun (WGS) entry which is preliminary data.</text>
</comment>
<dbReference type="Proteomes" id="UP000322634">
    <property type="component" value="Unassembled WGS sequence"/>
</dbReference>
<accession>A0A5D0UJ91</accession>
<sequence>MATELKRATANPDLNLTGDDVGWFAKDVLGAYQLEKQYFLWSLQQNINAVHDVRIGVLTAARLYGQKESEVAASLRALRKSMKIYGPGKTPDDMHF</sequence>
<proteinExistence type="predicted"/>
<name>A0A5D0UJ91_9ACTN</name>
<evidence type="ECO:0000313" key="2">
    <source>
        <dbReference type="Proteomes" id="UP000322634"/>
    </source>
</evidence>
<dbReference type="EMBL" id="VSFF01000001">
    <property type="protein sequence ID" value="TYC18448.1"/>
    <property type="molecule type" value="Genomic_DNA"/>
</dbReference>
<reference evidence="1 2" key="1">
    <citation type="submission" date="2019-08" db="EMBL/GenBank/DDBJ databases">
        <title>Actinomadura sp. nov. CYP1-5 isolated from mountain soil.</title>
        <authorList>
            <person name="Songsumanus A."/>
            <person name="Kuncharoen N."/>
            <person name="Kudo T."/>
            <person name="Yuki M."/>
            <person name="Igarashi Y."/>
            <person name="Tanasupawat S."/>
        </authorList>
    </citation>
    <scope>NUCLEOTIDE SEQUENCE [LARGE SCALE GENOMIC DNA]</scope>
    <source>
        <strain evidence="1 2">GKU157</strain>
    </source>
</reference>
<dbReference type="AlphaFoldDB" id="A0A5D0UJ91"/>
<dbReference type="RefSeq" id="WP_148347681.1">
    <property type="nucleotide sequence ID" value="NZ_JBHSBF010000019.1"/>
</dbReference>
<organism evidence="1 2">
    <name type="scientific">Actinomadura syzygii</name>
    <dbReference type="NCBI Taxonomy" id="1427538"/>
    <lineage>
        <taxon>Bacteria</taxon>
        <taxon>Bacillati</taxon>
        <taxon>Actinomycetota</taxon>
        <taxon>Actinomycetes</taxon>
        <taxon>Streptosporangiales</taxon>
        <taxon>Thermomonosporaceae</taxon>
        <taxon>Actinomadura</taxon>
    </lineage>
</organism>
<protein>
    <submittedName>
        <fullName evidence="1">Uncharacterized protein</fullName>
    </submittedName>
</protein>
<gene>
    <name evidence="1" type="ORF">FXF65_01410</name>
</gene>
<keyword evidence="2" id="KW-1185">Reference proteome</keyword>